<dbReference type="OrthoDB" id="27989at10239"/>
<reference evidence="1 2" key="1">
    <citation type="journal article" date="2006" name="PLoS Genet.">
        <title>Exploring the mycobacteriophage metaproteome: phage genomics as an educational platform.</title>
        <authorList>
            <person name="Hatfull G.F."/>
            <person name="Pedulla M.L."/>
            <person name="Jacobs-Sera D."/>
            <person name="Cichon P.M."/>
            <person name="Foley A."/>
            <person name="Ford M.E."/>
            <person name="Gonda R.M."/>
            <person name="Houtz J.M."/>
            <person name="Hryckowian A.J."/>
            <person name="Kelchner V.A."/>
            <person name="Namburi S."/>
            <person name="Pajcini K.V."/>
            <person name="Popovich M.G."/>
            <person name="Schleicher D.T."/>
            <person name="Simanek B.Z."/>
            <person name="Smith A.L."/>
            <person name="Zdanowicz G.M."/>
            <person name="Kumar V."/>
            <person name="Peebles C.L."/>
            <person name="Jacobs W.R.Jr."/>
            <person name="Lawrence J.G."/>
            <person name="Hendrix R.W."/>
        </authorList>
    </citation>
    <scope>NUCLEOTIDE SEQUENCE [LARGE SCALE GENOMIC DNA]</scope>
</reference>
<dbReference type="EMBL" id="DQ398044">
    <property type="protein sequence ID" value="ABD58184.1"/>
    <property type="molecule type" value="Genomic_DNA"/>
</dbReference>
<proteinExistence type="predicted"/>
<organism evidence="1 2">
    <name type="scientific">Mycobacterium phage Cooper</name>
    <dbReference type="NCBI Taxonomy" id="373406"/>
    <lineage>
        <taxon>Viruses</taxon>
        <taxon>Duplodnaviria</taxon>
        <taxon>Heunggongvirae</taxon>
        <taxon>Uroviricota</taxon>
        <taxon>Caudoviricetes</taxon>
        <taxon>Bclasvirinae</taxon>
        <taxon>Coopervirus</taxon>
        <taxon>Coopervirus cooper</taxon>
    </lineage>
</organism>
<dbReference type="Proteomes" id="UP000000904">
    <property type="component" value="Segment"/>
</dbReference>
<dbReference type="KEGG" id="vg:4156996"/>
<sequence length="85" mass="10022">MTVIAPGGWRLLTEYVYEFTDVENYSDLLTSPLITPDPLALPYITITRGGIRYPVGPVRRYRWHARTRWGRRIKRVLFGVQWVDQ</sequence>
<gene>
    <name evidence="1" type="primary">67</name>
    <name evidence="1" type="ORF">PBI_COOPER_67</name>
</gene>
<evidence type="ECO:0000313" key="2">
    <source>
        <dbReference type="Proteomes" id="UP000000904"/>
    </source>
</evidence>
<evidence type="ECO:0000313" key="1">
    <source>
        <dbReference type="EMBL" id="ABD58184.1"/>
    </source>
</evidence>
<protein>
    <submittedName>
        <fullName evidence="1">Uncharacterized protein</fullName>
    </submittedName>
</protein>
<accession>Q1A049</accession>
<keyword evidence="2" id="KW-1185">Reference proteome</keyword>
<name>Q1A049_9CAUD</name>
<dbReference type="RefSeq" id="YP_654964.1">
    <property type="nucleotide sequence ID" value="NC_008195.1"/>
</dbReference>